<dbReference type="eggNOG" id="ENOG5031KEV">
    <property type="taxonomic scope" value="Bacteria"/>
</dbReference>
<gene>
    <name evidence="1" type="ordered locus">HD_1535</name>
</gene>
<name>Q7VLC6_HAEDU</name>
<dbReference type="HOGENOM" id="CLU_2287556_0_0_6"/>
<dbReference type="AlphaFoldDB" id="Q7VLC6"/>
<dbReference type="OrthoDB" id="9973914at2"/>
<organism evidence="1 2">
    <name type="scientific">Haemophilus ducreyi (strain 35000HP / ATCC 700724)</name>
    <dbReference type="NCBI Taxonomy" id="233412"/>
    <lineage>
        <taxon>Bacteria</taxon>
        <taxon>Pseudomonadati</taxon>
        <taxon>Pseudomonadota</taxon>
        <taxon>Gammaproteobacteria</taxon>
        <taxon>Pasteurellales</taxon>
        <taxon>Pasteurellaceae</taxon>
        <taxon>Haemophilus</taxon>
    </lineage>
</organism>
<evidence type="ECO:0000313" key="2">
    <source>
        <dbReference type="Proteomes" id="UP000001022"/>
    </source>
</evidence>
<protein>
    <submittedName>
        <fullName evidence="1">Uncharacterized protein</fullName>
    </submittedName>
</protein>
<dbReference type="KEGG" id="hdu:HD_1535"/>
<sequence>MTVIKLPIKRLIDLEQKIAQLEQHIEQLNGRCEAQDFLLERITLQLPHKKAVEISLSVKSWLDFYEGHPAPIDKTQAHFSSYLSTLQDAFDNLTLFLDKAE</sequence>
<dbReference type="STRING" id="233412.HD_1535"/>
<dbReference type="RefSeq" id="WP_010945367.1">
    <property type="nucleotide sequence ID" value="NC_002940.2"/>
</dbReference>
<reference evidence="2" key="1">
    <citation type="submission" date="2003-06" db="EMBL/GenBank/DDBJ databases">
        <title>The complete genome sequence of Haemophilus ducreyi.</title>
        <authorList>
            <person name="Munson R.S. Jr."/>
            <person name="Ray W.C."/>
            <person name="Mahairas G."/>
            <person name="Sabo P."/>
            <person name="Mungur R."/>
            <person name="Johnson L."/>
            <person name="Nguyen D."/>
            <person name="Wang J."/>
            <person name="Forst C."/>
            <person name="Hood L."/>
        </authorList>
    </citation>
    <scope>NUCLEOTIDE SEQUENCE [LARGE SCALE GENOMIC DNA]</scope>
    <source>
        <strain evidence="2">35000HP / ATCC 700724</strain>
    </source>
</reference>
<accession>Q7VLC6</accession>
<dbReference type="Proteomes" id="UP000001022">
    <property type="component" value="Chromosome"/>
</dbReference>
<evidence type="ECO:0000313" key="1">
    <source>
        <dbReference type="EMBL" id="AAP96322.1"/>
    </source>
</evidence>
<proteinExistence type="predicted"/>
<keyword evidence="2" id="KW-1185">Reference proteome</keyword>
<dbReference type="EMBL" id="AE017143">
    <property type="protein sequence ID" value="AAP96322.1"/>
    <property type="molecule type" value="Genomic_DNA"/>
</dbReference>